<organism evidence="4">
    <name type="scientific">Dissoconium aciculare CBS 342.82</name>
    <dbReference type="NCBI Taxonomy" id="1314786"/>
    <lineage>
        <taxon>Eukaryota</taxon>
        <taxon>Fungi</taxon>
        <taxon>Dikarya</taxon>
        <taxon>Ascomycota</taxon>
        <taxon>Pezizomycotina</taxon>
        <taxon>Dothideomycetes</taxon>
        <taxon>Dothideomycetidae</taxon>
        <taxon>Mycosphaerellales</taxon>
        <taxon>Dissoconiaceae</taxon>
        <taxon>Dissoconium</taxon>
    </lineage>
</organism>
<dbReference type="OrthoDB" id="3942482at2759"/>
<protein>
    <submittedName>
        <fullName evidence="4">Uncharacterized protein</fullName>
    </submittedName>
</protein>
<evidence type="ECO:0000313" key="3">
    <source>
        <dbReference type="Proteomes" id="UP000504637"/>
    </source>
</evidence>
<feature type="region of interest" description="Disordered" evidence="1">
    <location>
        <begin position="1"/>
        <end position="50"/>
    </location>
</feature>
<gene>
    <name evidence="4" type="ORF">K489DRAFT_408599</name>
</gene>
<keyword evidence="2" id="KW-0472">Membrane</keyword>
<feature type="compositionally biased region" description="Basic and acidic residues" evidence="1">
    <location>
        <begin position="1"/>
        <end position="11"/>
    </location>
</feature>
<evidence type="ECO:0000256" key="2">
    <source>
        <dbReference type="SAM" id="Phobius"/>
    </source>
</evidence>
<evidence type="ECO:0000256" key="1">
    <source>
        <dbReference type="SAM" id="MobiDB-lite"/>
    </source>
</evidence>
<dbReference type="AlphaFoldDB" id="A0A6J3M991"/>
<reference evidence="4" key="2">
    <citation type="submission" date="2020-04" db="EMBL/GenBank/DDBJ databases">
        <authorList>
            <consortium name="NCBI Genome Project"/>
        </authorList>
    </citation>
    <scope>NUCLEOTIDE SEQUENCE</scope>
    <source>
        <strain evidence="4">CBS 342.82</strain>
    </source>
</reference>
<feature type="region of interest" description="Disordered" evidence="1">
    <location>
        <begin position="229"/>
        <end position="258"/>
    </location>
</feature>
<reference evidence="4" key="3">
    <citation type="submission" date="2025-08" db="UniProtKB">
        <authorList>
            <consortium name="RefSeq"/>
        </authorList>
    </citation>
    <scope>IDENTIFICATION</scope>
    <source>
        <strain evidence="4">CBS 342.82</strain>
    </source>
</reference>
<dbReference type="RefSeq" id="XP_033461220.1">
    <property type="nucleotide sequence ID" value="XM_033607493.1"/>
</dbReference>
<proteinExistence type="predicted"/>
<name>A0A6J3M991_9PEZI</name>
<feature type="compositionally biased region" description="Low complexity" evidence="1">
    <location>
        <begin position="187"/>
        <end position="210"/>
    </location>
</feature>
<feature type="region of interest" description="Disordered" evidence="1">
    <location>
        <begin position="187"/>
        <end position="215"/>
    </location>
</feature>
<feature type="compositionally biased region" description="Polar residues" evidence="1">
    <location>
        <begin position="13"/>
        <end position="23"/>
    </location>
</feature>
<keyword evidence="2" id="KW-0812">Transmembrane</keyword>
<keyword evidence="2" id="KW-1133">Transmembrane helix</keyword>
<keyword evidence="3" id="KW-1185">Reference proteome</keyword>
<feature type="transmembrane region" description="Helical" evidence="2">
    <location>
        <begin position="98"/>
        <end position="122"/>
    </location>
</feature>
<accession>A0A6J3M991</accession>
<reference evidence="4" key="1">
    <citation type="submission" date="2020-01" db="EMBL/GenBank/DDBJ databases">
        <authorList>
            <consortium name="DOE Joint Genome Institute"/>
            <person name="Haridas S."/>
            <person name="Albert R."/>
            <person name="Binder M."/>
            <person name="Bloem J."/>
            <person name="Labutti K."/>
            <person name="Salamov A."/>
            <person name="Andreopoulos B."/>
            <person name="Baker S.E."/>
            <person name="Barry K."/>
            <person name="Bills G."/>
            <person name="Bluhm B.H."/>
            <person name="Cannon C."/>
            <person name="Castanera R."/>
            <person name="Culley D.E."/>
            <person name="Daum C."/>
            <person name="Ezra D."/>
            <person name="Gonzalez J.B."/>
            <person name="Henrissat B."/>
            <person name="Kuo A."/>
            <person name="Liang C."/>
            <person name="Lipzen A."/>
            <person name="Lutzoni F."/>
            <person name="Magnuson J."/>
            <person name="Mondo S."/>
            <person name="Nolan M."/>
            <person name="Ohm R."/>
            <person name="Pangilinan J."/>
            <person name="Park H.-J."/>
            <person name="Ramirez L."/>
            <person name="Alfaro M."/>
            <person name="Sun H."/>
            <person name="Tritt A."/>
            <person name="Yoshinaga Y."/>
            <person name="Zwiers L.-H."/>
            <person name="Turgeon B.G."/>
            <person name="Goodwin S.B."/>
            <person name="Spatafora J.W."/>
            <person name="Crous P.W."/>
            <person name="Grigoriev I.V."/>
        </authorList>
    </citation>
    <scope>NUCLEOTIDE SEQUENCE</scope>
    <source>
        <strain evidence="4">CBS 342.82</strain>
    </source>
</reference>
<dbReference type="Proteomes" id="UP000504637">
    <property type="component" value="Unplaced"/>
</dbReference>
<sequence>MSFKKTFEKRLNRNMQQDSEVGESSSSKIDDMDIKTQPGPADDADDYDLNMKKDAPPRFSTLFGPAPPIVQSVPTPSPRREYFPPPQRKSGIWMPWSLFIILAVMLFLESTVLFTYTVIGLYNNTPSRLLALAGQGIGGSMPYGMCEPLKATSPQPAAVNFAPNFVMPQAAPASSITVTVTLTTTASATTPTTSTSTTTSTTSASPTTSSKSDAGVLTVTAPVHIVTETQTFGPTTTGTPSLATSTATGTTTTPNSGTVQAGVFLPPIVLGTTSTAKTDATTFLPPIAATTSSA</sequence>
<dbReference type="GeneID" id="54365293"/>
<evidence type="ECO:0000313" key="4">
    <source>
        <dbReference type="RefSeq" id="XP_033461220.1"/>
    </source>
</evidence>